<accession>A0AAJ6YLL5</accession>
<dbReference type="PANTHER" id="PTHR13621">
    <property type="entry name" value="PROLINE-RICH PROTEIN PRCC"/>
    <property type="match status" value="1"/>
</dbReference>
<gene>
    <name evidence="3" type="primary">LOC105364141</name>
</gene>
<dbReference type="AlphaFoldDB" id="A0AAJ6YLL5"/>
<keyword evidence="2" id="KW-1185">Reference proteome</keyword>
<protein>
    <submittedName>
        <fullName evidence="3">Proline-rich protein PRCC</fullName>
    </submittedName>
</protein>
<evidence type="ECO:0000313" key="3">
    <source>
        <dbReference type="RefSeq" id="XP_011500307.1"/>
    </source>
</evidence>
<dbReference type="Pfam" id="PF10253">
    <property type="entry name" value="PRCC"/>
    <property type="match status" value="1"/>
</dbReference>
<dbReference type="PANTHER" id="PTHR13621:SF2">
    <property type="entry name" value="PROLINE-RICH PROTEIN PRCC"/>
    <property type="match status" value="1"/>
</dbReference>
<dbReference type="Proteomes" id="UP000695007">
    <property type="component" value="Unplaced"/>
</dbReference>
<feature type="region of interest" description="Disordered" evidence="1">
    <location>
        <begin position="1"/>
        <end position="69"/>
    </location>
</feature>
<feature type="compositionally biased region" description="Polar residues" evidence="1">
    <location>
        <begin position="29"/>
        <end position="42"/>
    </location>
</feature>
<proteinExistence type="predicted"/>
<evidence type="ECO:0000256" key="1">
    <source>
        <dbReference type="SAM" id="MobiDB-lite"/>
    </source>
</evidence>
<dbReference type="GeneID" id="105364141"/>
<dbReference type="GO" id="GO:0005634">
    <property type="term" value="C:nucleus"/>
    <property type="evidence" value="ECO:0007669"/>
    <property type="project" value="TreeGrafter"/>
</dbReference>
<evidence type="ECO:0000313" key="2">
    <source>
        <dbReference type="Proteomes" id="UP000695007"/>
    </source>
</evidence>
<organism evidence="2 3">
    <name type="scientific">Ceratosolen solmsi marchali</name>
    <dbReference type="NCBI Taxonomy" id="326594"/>
    <lineage>
        <taxon>Eukaryota</taxon>
        <taxon>Metazoa</taxon>
        <taxon>Ecdysozoa</taxon>
        <taxon>Arthropoda</taxon>
        <taxon>Hexapoda</taxon>
        <taxon>Insecta</taxon>
        <taxon>Pterygota</taxon>
        <taxon>Neoptera</taxon>
        <taxon>Endopterygota</taxon>
        <taxon>Hymenoptera</taxon>
        <taxon>Apocrita</taxon>
        <taxon>Proctotrupomorpha</taxon>
        <taxon>Chalcidoidea</taxon>
        <taxon>Agaonidae</taxon>
        <taxon>Agaoninae</taxon>
        <taxon>Ceratosolen</taxon>
    </lineage>
</organism>
<dbReference type="RefSeq" id="XP_011500307.1">
    <property type="nucleotide sequence ID" value="XM_011502005.1"/>
</dbReference>
<name>A0AAJ6YLL5_9HYME</name>
<feature type="compositionally biased region" description="Acidic residues" evidence="1">
    <location>
        <begin position="10"/>
        <end position="19"/>
    </location>
</feature>
<sequence>MSLVAYGSSDESDNEEETSEQPQVERKTQSAAIQNVNKTSKLQLPVPKLEEPHELEGESTNNHKEQTLNFDVIPKPKLIEENIEINLQEIDNAPMPKKIDYGLIEKPPKKKKGPIKISIPSLSDFKDVDEECEQNHMKKQTSQKTSGLINLLPPPKSSLVTMKTNVMVPHALTKKPIEIKKPIQTNVPSIQPKKMNNKSIAQKKAESSKLMSVFNYTSDSEDEDNEVSSSGIDFFSLSAPTSIPDEILPTSVRNEIDAITALPSSNESNRVEENSLNEANKTNKGLTSNIMNLPKEEILLKNKAEVGPKLPIPEQEYNVDSEGNVAFDEKAIEYLCGKRGVKRKNEFDNVDIIEISGEDIKPDEREWMIKALTDEAAQRPVSVGAGPSGQSKKKHQITYLAHQAKAMELELKNQWAQNKASRQQTRSKYGF</sequence>
<feature type="compositionally biased region" description="Basic and acidic residues" evidence="1">
    <location>
        <begin position="48"/>
        <end position="66"/>
    </location>
</feature>
<reference evidence="3" key="1">
    <citation type="submission" date="2025-08" db="UniProtKB">
        <authorList>
            <consortium name="RefSeq"/>
        </authorList>
    </citation>
    <scope>IDENTIFICATION</scope>
</reference>
<dbReference type="InterPro" id="IPR018800">
    <property type="entry name" value="PRCC"/>
</dbReference>
<dbReference type="KEGG" id="csol:105364141"/>